<dbReference type="Pfam" id="PF00563">
    <property type="entry name" value="EAL"/>
    <property type="match status" value="1"/>
</dbReference>
<dbReference type="CDD" id="cd01948">
    <property type="entry name" value="EAL"/>
    <property type="match status" value="1"/>
</dbReference>
<feature type="domain" description="GGDEF" evidence="3">
    <location>
        <begin position="415"/>
        <end position="547"/>
    </location>
</feature>
<dbReference type="EMBL" id="JBHUHT010000012">
    <property type="protein sequence ID" value="MFD2096347.1"/>
    <property type="molecule type" value="Genomic_DNA"/>
</dbReference>
<dbReference type="RefSeq" id="WP_345339269.1">
    <property type="nucleotide sequence ID" value="NZ_BAABLI010000008.1"/>
</dbReference>
<evidence type="ECO:0000259" key="2">
    <source>
        <dbReference type="PROSITE" id="PS50883"/>
    </source>
</evidence>
<dbReference type="PANTHER" id="PTHR44757:SF2">
    <property type="entry name" value="BIOFILM ARCHITECTURE MAINTENANCE PROTEIN MBAA"/>
    <property type="match status" value="1"/>
</dbReference>
<dbReference type="CDD" id="cd01949">
    <property type="entry name" value="GGDEF"/>
    <property type="match status" value="1"/>
</dbReference>
<dbReference type="InterPro" id="IPR043128">
    <property type="entry name" value="Rev_trsase/Diguanyl_cyclase"/>
</dbReference>
<dbReference type="InterPro" id="IPR029150">
    <property type="entry name" value="dCache_3"/>
</dbReference>
<dbReference type="InterPro" id="IPR035919">
    <property type="entry name" value="EAL_sf"/>
</dbReference>
<dbReference type="InterPro" id="IPR052155">
    <property type="entry name" value="Biofilm_reg_signaling"/>
</dbReference>
<dbReference type="InterPro" id="IPR000160">
    <property type="entry name" value="GGDEF_dom"/>
</dbReference>
<dbReference type="PANTHER" id="PTHR44757">
    <property type="entry name" value="DIGUANYLATE CYCLASE DGCP"/>
    <property type="match status" value="1"/>
</dbReference>
<organism evidence="4 5">
    <name type="scientific">Corallincola platygyrae</name>
    <dbReference type="NCBI Taxonomy" id="1193278"/>
    <lineage>
        <taxon>Bacteria</taxon>
        <taxon>Pseudomonadati</taxon>
        <taxon>Pseudomonadota</taxon>
        <taxon>Gammaproteobacteria</taxon>
        <taxon>Alteromonadales</taxon>
        <taxon>Psychromonadaceae</taxon>
        <taxon>Corallincola</taxon>
    </lineage>
</organism>
<proteinExistence type="predicted"/>
<comment type="caution">
    <text evidence="4">The sequence shown here is derived from an EMBL/GenBank/DDBJ whole genome shotgun (WGS) entry which is preliminary data.</text>
</comment>
<dbReference type="PROSITE" id="PS50887">
    <property type="entry name" value="GGDEF"/>
    <property type="match status" value="1"/>
</dbReference>
<dbReference type="SUPFAM" id="SSF55073">
    <property type="entry name" value="Nucleotide cyclase"/>
    <property type="match status" value="1"/>
</dbReference>
<dbReference type="InterPro" id="IPR029787">
    <property type="entry name" value="Nucleotide_cyclase"/>
</dbReference>
<name>A0ABW4XN09_9GAMM</name>
<sequence>MARKFFSIRWQFSAALVLLLLILISSLHFLSLSQMESQLETQLADATKAQQKTFLTLSELMADRVIEFSDIVMGESDVRELAPAEAKQVISSAVARYWADNHLIWRLESAWLFGANRSLWGAWGKGKQPPPWIWLEEIMVKVNYISRIGCDKSCVYYVGVPVNLGEQGVGALVMTISLMDLVIALRHSHQIDLAIIAERNQYEHEPIGYLGSWQAGISSLSSKDRYLPLLEQVSSRFSLYQLSKHAITVRDKQPVRLSALKISDPVAQLEAGYLVIIDDVSSQEQAITQYKKRSLMLSAFVMLGGLLIGWVPLTHIASRANMLARVMPMVAEQKFTSVRSLLSKKRGIFNDEFSVLDGAAKTLNEQLESLGIQVDKRTRQLEKMAMYDELTGLPNRHLLMQTLREDLNSMAANNLQEAVVLIDLDDFKRVNDTLGHRAGDELLQIMANRLRRRVCQTFFLGRFGGDEFTVLLRLKEGVDLGEELSHLLVEISEPVNLQQQTLVIKSSIGVALAINNEVDPETLIRQADTALYKAKASGRNQFRLFDEDMATEAHQKLAMESELRRAVQEQEFCLFLQPQIQLKTRKLAGFEALIRWRHPEKGMVFPDQFIPQLENSEHIVPVGYWTIEHSMEIIKALEHEGYPGLKIAVNLTSHQFDDKKLPKFISDCLAKYELKAEQIELELTENTLIGDMSEVMSQMQELRDLGVSIAIDDFGTGYSSLEYLRRLPVDILKIDRSFVMELDTDETDRQLVETIIAMASNLRIHVVAEGIEKHEHIEFLAENNCEFGQGYYICRPVDEQKLLISLNQQLVNGRWLG</sequence>
<dbReference type="SMART" id="SM00267">
    <property type="entry name" value="GGDEF"/>
    <property type="match status" value="1"/>
</dbReference>
<feature type="transmembrane region" description="Helical" evidence="1">
    <location>
        <begin position="295"/>
        <end position="317"/>
    </location>
</feature>
<keyword evidence="1" id="KW-0472">Membrane</keyword>
<keyword evidence="1" id="KW-0812">Transmembrane</keyword>
<dbReference type="Pfam" id="PF00990">
    <property type="entry name" value="GGDEF"/>
    <property type="match status" value="1"/>
</dbReference>
<dbReference type="Pfam" id="PF14827">
    <property type="entry name" value="dCache_3"/>
    <property type="match status" value="1"/>
</dbReference>
<reference evidence="5" key="1">
    <citation type="journal article" date="2019" name="Int. J. Syst. Evol. Microbiol.">
        <title>The Global Catalogue of Microorganisms (GCM) 10K type strain sequencing project: providing services to taxonomists for standard genome sequencing and annotation.</title>
        <authorList>
            <consortium name="The Broad Institute Genomics Platform"/>
            <consortium name="The Broad Institute Genome Sequencing Center for Infectious Disease"/>
            <person name="Wu L."/>
            <person name="Ma J."/>
        </authorList>
    </citation>
    <scope>NUCLEOTIDE SEQUENCE [LARGE SCALE GENOMIC DNA]</scope>
    <source>
        <strain evidence="5">CGMCC 1.10992</strain>
    </source>
</reference>
<evidence type="ECO:0000313" key="5">
    <source>
        <dbReference type="Proteomes" id="UP001597380"/>
    </source>
</evidence>
<dbReference type="SMART" id="SM00052">
    <property type="entry name" value="EAL"/>
    <property type="match status" value="1"/>
</dbReference>
<keyword evidence="1" id="KW-1133">Transmembrane helix</keyword>
<dbReference type="InterPro" id="IPR001633">
    <property type="entry name" value="EAL_dom"/>
</dbReference>
<dbReference type="SUPFAM" id="SSF141868">
    <property type="entry name" value="EAL domain-like"/>
    <property type="match status" value="1"/>
</dbReference>
<protein>
    <submittedName>
        <fullName evidence="4">Bifunctional diguanylate cyclase/phosphodiesterase</fullName>
    </submittedName>
</protein>
<evidence type="ECO:0000259" key="3">
    <source>
        <dbReference type="PROSITE" id="PS50887"/>
    </source>
</evidence>
<accession>A0ABW4XN09</accession>
<dbReference type="NCBIfam" id="TIGR00254">
    <property type="entry name" value="GGDEF"/>
    <property type="match status" value="1"/>
</dbReference>
<keyword evidence="5" id="KW-1185">Reference proteome</keyword>
<dbReference type="Gene3D" id="3.20.20.450">
    <property type="entry name" value="EAL domain"/>
    <property type="match status" value="1"/>
</dbReference>
<dbReference type="Gene3D" id="3.30.70.270">
    <property type="match status" value="1"/>
</dbReference>
<gene>
    <name evidence="4" type="ORF">ACFSJ3_10160</name>
</gene>
<feature type="domain" description="EAL" evidence="2">
    <location>
        <begin position="556"/>
        <end position="810"/>
    </location>
</feature>
<evidence type="ECO:0000313" key="4">
    <source>
        <dbReference type="EMBL" id="MFD2096347.1"/>
    </source>
</evidence>
<dbReference type="Proteomes" id="UP001597380">
    <property type="component" value="Unassembled WGS sequence"/>
</dbReference>
<dbReference type="PROSITE" id="PS50883">
    <property type="entry name" value="EAL"/>
    <property type="match status" value="1"/>
</dbReference>
<evidence type="ECO:0000256" key="1">
    <source>
        <dbReference type="SAM" id="Phobius"/>
    </source>
</evidence>